<keyword evidence="3" id="KW-1185">Reference proteome</keyword>
<dbReference type="EMBL" id="FZNO01000017">
    <property type="protein sequence ID" value="SNR64751.1"/>
    <property type="molecule type" value="Genomic_DNA"/>
</dbReference>
<evidence type="ECO:0000313" key="2">
    <source>
        <dbReference type="EMBL" id="SNR64751.1"/>
    </source>
</evidence>
<organism evidence="2 3">
    <name type="scientific">Blastococcus mobilis</name>
    <dbReference type="NCBI Taxonomy" id="1938746"/>
    <lineage>
        <taxon>Bacteria</taxon>
        <taxon>Bacillati</taxon>
        <taxon>Actinomycetota</taxon>
        <taxon>Actinomycetes</taxon>
        <taxon>Geodermatophilales</taxon>
        <taxon>Geodermatophilaceae</taxon>
        <taxon>Blastococcus</taxon>
    </lineage>
</organism>
<name>A0A238Y1T2_9ACTN</name>
<accession>A0A238Y1T2</accession>
<gene>
    <name evidence="2" type="ORF">SAMN06272737_11716</name>
</gene>
<protein>
    <submittedName>
        <fullName evidence="2">Uncharacterized protein</fullName>
    </submittedName>
</protein>
<dbReference type="AlphaFoldDB" id="A0A238Y1T2"/>
<feature type="compositionally biased region" description="Basic and acidic residues" evidence="1">
    <location>
        <begin position="9"/>
        <end position="31"/>
    </location>
</feature>
<proteinExistence type="predicted"/>
<dbReference type="RefSeq" id="WP_254920675.1">
    <property type="nucleotide sequence ID" value="NZ_FZNO01000017.1"/>
</dbReference>
<dbReference type="Proteomes" id="UP000198403">
    <property type="component" value="Unassembled WGS sequence"/>
</dbReference>
<sequence length="128" mass="13528">MTALFGAGRHPDADRLEREALAAGRAPERARAAGAPGQPFPVFPPAADGFRARCAREFAAVTAARGQPPGAPRPVGERARIRGELAAAMFAEEHGRPPANARELSDFLARVSRPATSAVAGYDPTFRR</sequence>
<evidence type="ECO:0000256" key="1">
    <source>
        <dbReference type="SAM" id="MobiDB-lite"/>
    </source>
</evidence>
<evidence type="ECO:0000313" key="3">
    <source>
        <dbReference type="Proteomes" id="UP000198403"/>
    </source>
</evidence>
<reference evidence="2 3" key="1">
    <citation type="submission" date="2017-06" db="EMBL/GenBank/DDBJ databases">
        <authorList>
            <person name="Kim H.J."/>
            <person name="Triplett B.A."/>
        </authorList>
    </citation>
    <scope>NUCLEOTIDE SEQUENCE [LARGE SCALE GENOMIC DNA]</scope>
    <source>
        <strain evidence="2 3">DSM 44272</strain>
    </source>
</reference>
<feature type="region of interest" description="Disordered" evidence="1">
    <location>
        <begin position="1"/>
        <end position="42"/>
    </location>
</feature>